<evidence type="ECO:0000313" key="3">
    <source>
        <dbReference type="RefSeq" id="XP_019055287.1"/>
    </source>
</evidence>
<dbReference type="CDD" id="cd09272">
    <property type="entry name" value="RNase_HI_RT_Ty1"/>
    <property type="match status" value="1"/>
</dbReference>
<dbReference type="PANTHER" id="PTHR11439">
    <property type="entry name" value="GAG-POL-RELATED RETROTRANSPOSON"/>
    <property type="match status" value="1"/>
</dbReference>
<accession>A0A1U8Q9N4</accession>
<organism evidence="2 3">
    <name type="scientific">Nelumbo nucifera</name>
    <name type="common">Sacred lotus</name>
    <dbReference type="NCBI Taxonomy" id="4432"/>
    <lineage>
        <taxon>Eukaryota</taxon>
        <taxon>Viridiplantae</taxon>
        <taxon>Streptophyta</taxon>
        <taxon>Embryophyta</taxon>
        <taxon>Tracheophyta</taxon>
        <taxon>Spermatophyta</taxon>
        <taxon>Magnoliopsida</taxon>
        <taxon>Proteales</taxon>
        <taxon>Nelumbonaceae</taxon>
        <taxon>Nelumbo</taxon>
    </lineage>
</organism>
<feature type="domain" description="Reverse transcriptase Ty1/copia-type" evidence="1">
    <location>
        <begin position="122"/>
        <end position="220"/>
    </location>
</feature>
<sequence length="394" mass="45205">MNEEIQALERNQTWFIVDLPPIKKPIGARWIYKLKHRVNDTIERYKARLVAKGYNQVEGYDYHDTYAPVAKLVTLRRLLAIVASKGWELHQLDANNAFLNGDLIEDVYMSTPPGFPKQPENKSTTGYSLFTSKKNGSFIMVLVYVDDLVITENDPSRIGELKLHLYECFSLKDLGLLKYFLSLEIMHNSSGIFVCQNKYALDIIVDTRMEDCKLASHPMVQQKHFVDNNSPLLDDPSQYRHLVGWLVYLMVTKPELCFQPELCFLVHILSQFLSKSHAKHVEAAKRVVRFVKANPSHGIFFPSNNEMLLQIYCDSDWASCPLTWRSTTGYVALLGSAIISWKTKKQTTVSHSSAKAEYRAMAVATDELLWFIRLLRDLDIPISGPMELFGDNRY</sequence>
<keyword evidence="2" id="KW-1185">Reference proteome</keyword>
<reference evidence="3" key="1">
    <citation type="submission" date="2025-08" db="UniProtKB">
        <authorList>
            <consortium name="RefSeq"/>
        </authorList>
    </citation>
    <scope>IDENTIFICATION</scope>
</reference>
<dbReference type="Proteomes" id="UP000189703">
    <property type="component" value="Unplaced"/>
</dbReference>
<dbReference type="InterPro" id="IPR043502">
    <property type="entry name" value="DNA/RNA_pol_sf"/>
</dbReference>
<dbReference type="OrthoDB" id="414945at2759"/>
<evidence type="ECO:0000313" key="2">
    <source>
        <dbReference type="Proteomes" id="UP000189703"/>
    </source>
</evidence>
<gene>
    <name evidence="3" type="primary">LOC109115551</name>
</gene>
<dbReference type="InParanoid" id="A0A1U8Q9N4"/>
<dbReference type="STRING" id="4432.A0A1U8Q9N4"/>
<dbReference type="InterPro" id="IPR013103">
    <property type="entry name" value="RVT_2"/>
</dbReference>
<dbReference type="Pfam" id="PF07727">
    <property type="entry name" value="RVT_2"/>
    <property type="match status" value="2"/>
</dbReference>
<protein>
    <submittedName>
        <fullName evidence="3">Uncharacterized protein LOC109115551</fullName>
    </submittedName>
</protein>
<dbReference type="SUPFAM" id="SSF56672">
    <property type="entry name" value="DNA/RNA polymerases"/>
    <property type="match status" value="1"/>
</dbReference>
<proteinExistence type="predicted"/>
<evidence type="ECO:0000259" key="1">
    <source>
        <dbReference type="Pfam" id="PF07727"/>
    </source>
</evidence>
<dbReference type="KEGG" id="nnu:109115551"/>
<dbReference type="GeneID" id="109115551"/>
<name>A0A1U8Q9N4_NELNU</name>
<dbReference type="PANTHER" id="PTHR11439:SF511">
    <property type="match status" value="1"/>
</dbReference>
<dbReference type="RefSeq" id="XP_019055287.1">
    <property type="nucleotide sequence ID" value="XM_019199742.1"/>
</dbReference>
<feature type="domain" description="Reverse transcriptase Ty1/copia-type" evidence="1">
    <location>
        <begin position="11"/>
        <end position="120"/>
    </location>
</feature>
<dbReference type="AlphaFoldDB" id="A0A1U8Q9N4"/>